<name>A0A1Y2BPS9_9FUNG</name>
<feature type="chain" id="PRO_5011010941" description="Bulb-type lectin domain-containing protein" evidence="1">
    <location>
        <begin position="18"/>
        <end position="170"/>
    </location>
</feature>
<proteinExistence type="predicted"/>
<feature type="signal peptide" evidence="1">
    <location>
        <begin position="1"/>
        <end position="17"/>
    </location>
</feature>
<dbReference type="EMBL" id="MCGO01000054">
    <property type="protein sequence ID" value="ORY36740.1"/>
    <property type="molecule type" value="Genomic_DNA"/>
</dbReference>
<evidence type="ECO:0000313" key="2">
    <source>
        <dbReference type="EMBL" id="ORY36740.1"/>
    </source>
</evidence>
<gene>
    <name evidence="2" type="ORF">BCR33DRAFT_721949</name>
</gene>
<dbReference type="AlphaFoldDB" id="A0A1Y2BPS9"/>
<organism evidence="2 3">
    <name type="scientific">Rhizoclosmatium globosum</name>
    <dbReference type="NCBI Taxonomy" id="329046"/>
    <lineage>
        <taxon>Eukaryota</taxon>
        <taxon>Fungi</taxon>
        <taxon>Fungi incertae sedis</taxon>
        <taxon>Chytridiomycota</taxon>
        <taxon>Chytridiomycota incertae sedis</taxon>
        <taxon>Chytridiomycetes</taxon>
        <taxon>Chytridiales</taxon>
        <taxon>Chytriomycetaceae</taxon>
        <taxon>Rhizoclosmatium</taxon>
    </lineage>
</organism>
<dbReference type="Proteomes" id="UP000193642">
    <property type="component" value="Unassembled WGS sequence"/>
</dbReference>
<keyword evidence="1" id="KW-0732">Signal</keyword>
<accession>A0A1Y2BPS9</accession>
<evidence type="ECO:0000256" key="1">
    <source>
        <dbReference type="SAM" id="SignalP"/>
    </source>
</evidence>
<comment type="caution">
    <text evidence="2">The sequence shown here is derived from an EMBL/GenBank/DDBJ whole genome shotgun (WGS) entry which is preliminary data.</text>
</comment>
<dbReference type="Gene3D" id="2.90.10.30">
    <property type="match status" value="1"/>
</dbReference>
<evidence type="ECO:0008006" key="4">
    <source>
        <dbReference type="Google" id="ProtNLM"/>
    </source>
</evidence>
<evidence type="ECO:0000313" key="3">
    <source>
        <dbReference type="Proteomes" id="UP000193642"/>
    </source>
</evidence>
<protein>
    <recommendedName>
        <fullName evidence="4">Bulb-type lectin domain-containing protein</fullName>
    </recommendedName>
</protein>
<keyword evidence="3" id="KW-1185">Reference proteome</keyword>
<dbReference type="OrthoDB" id="10282689at2759"/>
<sequence length="170" mass="18627">MIQLLFLLALTSAHALAQNCDWWFNSVYNSPNTYKLVRPKTNGFANCLPVDQSFFKCSYLMSPDGRTTLTLQQDGNLVALHYEEKAGCGPSSGKSCWVSKWNAQLWGKGGYGQGAAYCLNQGFRFMCAETSSAPVFMVAGPTGDLCVRNDGRIVLYSDNGAREIWSVAVA</sequence>
<reference evidence="2 3" key="1">
    <citation type="submission" date="2016-07" db="EMBL/GenBank/DDBJ databases">
        <title>Pervasive Adenine N6-methylation of Active Genes in Fungi.</title>
        <authorList>
            <consortium name="DOE Joint Genome Institute"/>
            <person name="Mondo S.J."/>
            <person name="Dannebaum R.O."/>
            <person name="Kuo R.C."/>
            <person name="Labutti K."/>
            <person name="Haridas S."/>
            <person name="Kuo A."/>
            <person name="Salamov A."/>
            <person name="Ahrendt S.R."/>
            <person name="Lipzen A."/>
            <person name="Sullivan W."/>
            <person name="Andreopoulos W.B."/>
            <person name="Clum A."/>
            <person name="Lindquist E."/>
            <person name="Daum C."/>
            <person name="Ramamoorthy G.K."/>
            <person name="Gryganskyi A."/>
            <person name="Culley D."/>
            <person name="Magnuson J.K."/>
            <person name="James T.Y."/>
            <person name="O'Malley M.A."/>
            <person name="Stajich J.E."/>
            <person name="Spatafora J.W."/>
            <person name="Visel A."/>
            <person name="Grigoriev I.V."/>
        </authorList>
    </citation>
    <scope>NUCLEOTIDE SEQUENCE [LARGE SCALE GENOMIC DNA]</scope>
    <source>
        <strain evidence="2 3">JEL800</strain>
    </source>
</reference>